<dbReference type="PROSITE" id="PS00678">
    <property type="entry name" value="WD_REPEATS_1"/>
    <property type="match status" value="1"/>
</dbReference>
<dbReference type="Pfam" id="PF23627">
    <property type="entry name" value="LisH_WDR26"/>
    <property type="match status" value="1"/>
</dbReference>
<evidence type="ECO:0000313" key="7">
    <source>
        <dbReference type="Proteomes" id="UP000001744"/>
    </source>
</evidence>
<organism evidence="5 7">
    <name type="scientific">Schizosaccharomyces japonicus (strain yFS275 / FY16936)</name>
    <name type="common">Fission yeast</name>
    <dbReference type="NCBI Taxonomy" id="402676"/>
    <lineage>
        <taxon>Eukaryota</taxon>
        <taxon>Fungi</taxon>
        <taxon>Dikarya</taxon>
        <taxon>Ascomycota</taxon>
        <taxon>Taphrinomycotina</taxon>
        <taxon>Schizosaccharomycetes</taxon>
        <taxon>Schizosaccharomycetales</taxon>
        <taxon>Schizosaccharomycetaceae</taxon>
        <taxon>Schizosaccharomyces</taxon>
    </lineage>
</organism>
<evidence type="ECO:0000313" key="6">
    <source>
        <dbReference type="JaponicusDB" id="SJAG_01472"/>
    </source>
</evidence>
<dbReference type="GO" id="GO:0034657">
    <property type="term" value="C:GID complex"/>
    <property type="evidence" value="ECO:0000318"/>
    <property type="project" value="GO_Central"/>
</dbReference>
<dbReference type="InterPro" id="IPR020472">
    <property type="entry name" value="WD40_PAC1"/>
</dbReference>
<evidence type="ECO:0000259" key="4">
    <source>
        <dbReference type="PROSITE" id="PS50897"/>
    </source>
</evidence>
<dbReference type="EMBL" id="KE651168">
    <property type="protein sequence ID" value="EEB06430.1"/>
    <property type="molecule type" value="Genomic_DNA"/>
</dbReference>
<dbReference type="GO" id="GO:0043161">
    <property type="term" value="P:proteasome-mediated ubiquitin-dependent protein catabolic process"/>
    <property type="evidence" value="ECO:0000318"/>
    <property type="project" value="GO_Central"/>
</dbReference>
<dbReference type="PROSITE" id="PS50896">
    <property type="entry name" value="LISH"/>
    <property type="match status" value="1"/>
</dbReference>
<keyword evidence="1 3" id="KW-0853">WD repeat</keyword>
<dbReference type="Pfam" id="PF00400">
    <property type="entry name" value="WD40"/>
    <property type="match status" value="5"/>
</dbReference>
<dbReference type="PROSITE" id="PS50294">
    <property type="entry name" value="WD_REPEATS_REGION"/>
    <property type="match status" value="4"/>
</dbReference>
<dbReference type="InterPro" id="IPR036322">
    <property type="entry name" value="WD40_repeat_dom_sf"/>
</dbReference>
<evidence type="ECO:0000256" key="3">
    <source>
        <dbReference type="PROSITE-ProRule" id="PRU00221"/>
    </source>
</evidence>
<dbReference type="GeneID" id="7051429"/>
<feature type="repeat" description="WD" evidence="3">
    <location>
        <begin position="209"/>
        <end position="250"/>
    </location>
</feature>
<feature type="repeat" description="WD" evidence="3">
    <location>
        <begin position="293"/>
        <end position="324"/>
    </location>
</feature>
<keyword evidence="7" id="KW-1185">Reference proteome</keyword>
<dbReference type="InterPro" id="IPR006595">
    <property type="entry name" value="CTLH_C"/>
</dbReference>
<dbReference type="OMA" id="GHISGCV"/>
<dbReference type="SMART" id="SM00668">
    <property type="entry name" value="CTLH"/>
    <property type="match status" value="1"/>
</dbReference>
<dbReference type="PANTHER" id="PTHR22838:SF0">
    <property type="entry name" value="WD REPEAT-CONTAINING PROTEIN 26"/>
    <property type="match status" value="1"/>
</dbReference>
<dbReference type="InterPro" id="IPR015943">
    <property type="entry name" value="WD40/YVTN_repeat-like_dom_sf"/>
</dbReference>
<dbReference type="SMART" id="SM00320">
    <property type="entry name" value="WD40"/>
    <property type="match status" value="7"/>
</dbReference>
<dbReference type="Gene3D" id="2.130.10.10">
    <property type="entry name" value="YVTN repeat-like/Quinoprotein amine dehydrogenase"/>
    <property type="match status" value="1"/>
</dbReference>
<gene>
    <name evidence="6" type="primary">gid7</name>
    <name evidence="5" type="ORF">SJAG_01472</name>
</gene>
<evidence type="ECO:0000256" key="2">
    <source>
        <dbReference type="ARBA" id="ARBA00022737"/>
    </source>
</evidence>
<dbReference type="InterPro" id="IPR001680">
    <property type="entry name" value="WD40_rpt"/>
</dbReference>
<dbReference type="OrthoDB" id="972532at2759"/>
<dbReference type="PANTHER" id="PTHR22838">
    <property type="entry name" value="WD REPEAT PROTEIN 26-RELATED"/>
    <property type="match status" value="1"/>
</dbReference>
<sequence length="518" mass="59487">MDVTNKRKDEITRLIVQALNEFGYRASASLLQKESGLELESENVRNFREAIMSGKWAAARDYFERLTVRDESIKKKAFFLIEKQKCLELAEQGKLSEAFNELQKFSRAIPELPVDTSFCVMLLHPVNEIRKELGVASMEDARTLLLNELSSFVSADILIPKNRLVTLLDQAKTFQIQKQLCHNVLRDFSFYTDYEVDDSQIPQITTHIFEEHTDDVWHISYSHNGRYLVSASRDRTAVVYDVTATTVLHRLLGHDNEVAYAQWSPDDDYILTCSDDKKVILWNAHTGARVRVFQKHSEPVSCCRWLPDGQSFVTGSLDCSIIHWALDGTILHRWRDLNIYDMDITPDGKRLFVVGVKQGLSTEKHLSVYHMETRQCLKRITLEAKATSVCVSKDSKYALTNTEPQTVLLWDLEDYRIVQHYDGSQQGRCLIGSCFGGQDETFVLSGSKDEKIRIWHKATGKLLKTLSGHVKYVNYVAYNPKNPYQFASASDDKTVRIWEAPEYLRDKGLFDEAMEVEQ</sequence>
<dbReference type="PRINTS" id="PR00320">
    <property type="entry name" value="GPROTEINBRPT"/>
</dbReference>
<evidence type="ECO:0000256" key="1">
    <source>
        <dbReference type="ARBA" id="ARBA00022574"/>
    </source>
</evidence>
<feature type="repeat" description="WD" evidence="3">
    <location>
        <begin position="251"/>
        <end position="292"/>
    </location>
</feature>
<dbReference type="SMART" id="SM00667">
    <property type="entry name" value="LisH"/>
    <property type="match status" value="1"/>
</dbReference>
<dbReference type="STRING" id="402676.B6JY12"/>
<accession>B6JY12</accession>
<proteinExistence type="predicted"/>
<dbReference type="AlphaFoldDB" id="B6JY12"/>
<feature type="domain" description="CTLH" evidence="4">
    <location>
        <begin position="40"/>
        <end position="97"/>
    </location>
</feature>
<feature type="repeat" description="WD" evidence="3">
    <location>
        <begin position="439"/>
        <end position="465"/>
    </location>
</feature>
<dbReference type="SUPFAM" id="SSF50978">
    <property type="entry name" value="WD40 repeat-like"/>
    <property type="match status" value="1"/>
</dbReference>
<dbReference type="eggNOG" id="KOG0293">
    <property type="taxonomic scope" value="Eukaryota"/>
</dbReference>
<dbReference type="PROSITE" id="PS50082">
    <property type="entry name" value="WD_REPEATS_2"/>
    <property type="match status" value="5"/>
</dbReference>
<dbReference type="VEuPathDB" id="FungiDB:SJAG_01472"/>
<dbReference type="InterPro" id="IPR019775">
    <property type="entry name" value="WD40_repeat_CS"/>
</dbReference>
<dbReference type="HOGENOM" id="CLU_000288_57_25_1"/>
<dbReference type="PROSITE" id="PS50897">
    <property type="entry name" value="CTLH"/>
    <property type="match status" value="1"/>
</dbReference>
<dbReference type="InterPro" id="IPR051350">
    <property type="entry name" value="WD_repeat-ST_regulator"/>
</dbReference>
<dbReference type="JaponicusDB" id="SJAG_01472">
    <property type="gene designation" value="gid7"/>
</dbReference>
<dbReference type="CDD" id="cd00200">
    <property type="entry name" value="WD40"/>
    <property type="match status" value="1"/>
</dbReference>
<keyword evidence="2" id="KW-0677">Repeat</keyword>
<name>B6JY12_SCHJY</name>
<reference evidence="5 7" key="1">
    <citation type="journal article" date="2011" name="Science">
        <title>Comparative functional genomics of the fission yeasts.</title>
        <authorList>
            <person name="Rhind N."/>
            <person name="Chen Z."/>
            <person name="Yassour M."/>
            <person name="Thompson D.A."/>
            <person name="Haas B.J."/>
            <person name="Habib N."/>
            <person name="Wapinski I."/>
            <person name="Roy S."/>
            <person name="Lin M.F."/>
            <person name="Heiman D.I."/>
            <person name="Young S.K."/>
            <person name="Furuya K."/>
            <person name="Guo Y."/>
            <person name="Pidoux A."/>
            <person name="Chen H.M."/>
            <person name="Robbertse B."/>
            <person name="Goldberg J.M."/>
            <person name="Aoki K."/>
            <person name="Bayne E.H."/>
            <person name="Berlin A.M."/>
            <person name="Desjardins C.A."/>
            <person name="Dobbs E."/>
            <person name="Dukaj L."/>
            <person name="Fan L."/>
            <person name="FitzGerald M.G."/>
            <person name="French C."/>
            <person name="Gujja S."/>
            <person name="Hansen K."/>
            <person name="Keifenheim D."/>
            <person name="Levin J.Z."/>
            <person name="Mosher R.A."/>
            <person name="Mueller C.A."/>
            <person name="Pfiffner J."/>
            <person name="Priest M."/>
            <person name="Russ C."/>
            <person name="Smialowska A."/>
            <person name="Swoboda P."/>
            <person name="Sykes S.M."/>
            <person name="Vaughn M."/>
            <person name="Vengrova S."/>
            <person name="Yoder R."/>
            <person name="Zeng Q."/>
            <person name="Allshire R."/>
            <person name="Baulcombe D."/>
            <person name="Birren B.W."/>
            <person name="Brown W."/>
            <person name="Ekwall K."/>
            <person name="Kellis M."/>
            <person name="Leatherwood J."/>
            <person name="Levin H."/>
            <person name="Margalit H."/>
            <person name="Martienssen R."/>
            <person name="Nieduszynski C.A."/>
            <person name="Spatafora J.W."/>
            <person name="Friedman N."/>
            <person name="Dalgaard J.Z."/>
            <person name="Baumann P."/>
            <person name="Niki H."/>
            <person name="Regev A."/>
            <person name="Nusbaum C."/>
        </authorList>
    </citation>
    <scope>NUCLEOTIDE SEQUENCE [LARGE SCALE GENOMIC DNA]</scope>
    <source>
        <strain evidence="7">yFS275 / FY16936</strain>
    </source>
</reference>
<evidence type="ECO:0000313" key="5">
    <source>
        <dbReference type="EMBL" id="EEB06430.1"/>
    </source>
</evidence>
<feature type="repeat" description="WD" evidence="3">
    <location>
        <begin position="466"/>
        <end position="499"/>
    </location>
</feature>
<dbReference type="RefSeq" id="XP_002172723.1">
    <property type="nucleotide sequence ID" value="XM_002172687.2"/>
</dbReference>
<dbReference type="Proteomes" id="UP000001744">
    <property type="component" value="Unassembled WGS sequence"/>
</dbReference>
<dbReference type="InterPro" id="IPR006594">
    <property type="entry name" value="LisH"/>
</dbReference>
<protein>
    <submittedName>
        <fullName evidence="5">WD repeat protein</fullName>
    </submittedName>
</protein>